<dbReference type="EMBL" id="JAGHQL010000140">
    <property type="protein sequence ID" value="KAH0537550.1"/>
    <property type="molecule type" value="Genomic_DNA"/>
</dbReference>
<feature type="compositionally biased region" description="Basic residues" evidence="1">
    <location>
        <begin position="188"/>
        <end position="200"/>
    </location>
</feature>
<dbReference type="Proteomes" id="UP000698800">
    <property type="component" value="Unassembled WGS sequence"/>
</dbReference>
<feature type="region of interest" description="Disordered" evidence="1">
    <location>
        <begin position="175"/>
        <end position="208"/>
    </location>
</feature>
<proteinExistence type="predicted"/>
<keyword evidence="3" id="KW-1185">Reference proteome</keyword>
<accession>A0A9P8HY00</accession>
<gene>
    <name evidence="2" type="ORF">FGG08_005649</name>
</gene>
<feature type="compositionally biased region" description="Basic residues" evidence="1">
    <location>
        <begin position="53"/>
        <end position="64"/>
    </location>
</feature>
<comment type="caution">
    <text evidence="2">The sequence shown here is derived from an EMBL/GenBank/DDBJ whole genome shotgun (WGS) entry which is preliminary data.</text>
</comment>
<evidence type="ECO:0000313" key="2">
    <source>
        <dbReference type="EMBL" id="KAH0537550.1"/>
    </source>
</evidence>
<evidence type="ECO:0000256" key="1">
    <source>
        <dbReference type="SAM" id="MobiDB-lite"/>
    </source>
</evidence>
<organism evidence="2 3">
    <name type="scientific">Glutinoglossum americanum</name>
    <dbReference type="NCBI Taxonomy" id="1670608"/>
    <lineage>
        <taxon>Eukaryota</taxon>
        <taxon>Fungi</taxon>
        <taxon>Dikarya</taxon>
        <taxon>Ascomycota</taxon>
        <taxon>Pezizomycotina</taxon>
        <taxon>Geoglossomycetes</taxon>
        <taxon>Geoglossales</taxon>
        <taxon>Geoglossaceae</taxon>
        <taxon>Glutinoglossum</taxon>
    </lineage>
</organism>
<feature type="compositionally biased region" description="Low complexity" evidence="1">
    <location>
        <begin position="65"/>
        <end position="79"/>
    </location>
</feature>
<feature type="region of interest" description="Disordered" evidence="1">
    <location>
        <begin position="41"/>
        <end position="90"/>
    </location>
</feature>
<evidence type="ECO:0000313" key="3">
    <source>
        <dbReference type="Proteomes" id="UP000698800"/>
    </source>
</evidence>
<feature type="region of interest" description="Disordered" evidence="1">
    <location>
        <begin position="132"/>
        <end position="152"/>
    </location>
</feature>
<sequence>MLADAAGTGAAAGAAISTAEALAADELAAMAIPDILGTGGVEPGTAISGSSRGRGRGRSSRRGTRASAGGDEAAARLARQGGGAGTRADAAGTGAAAGAAIGVAEALAADELAAMAIPDVLGTGGIEPGAAGRLGVSGGQEGKVEENGDGEGLHVSVVENRKVVSSKQIVKFQDPAIDVWDSKEQAKSHRKERERRKKEKRPPLLAAP</sequence>
<name>A0A9P8HY00_9PEZI</name>
<protein>
    <submittedName>
        <fullName evidence="2">Uncharacterized protein</fullName>
    </submittedName>
</protein>
<dbReference type="AlphaFoldDB" id="A0A9P8HY00"/>
<reference evidence="2" key="1">
    <citation type="submission" date="2021-03" db="EMBL/GenBank/DDBJ databases">
        <title>Comparative genomics and phylogenomic investigation of the class Geoglossomycetes provide insights into ecological specialization and systematics.</title>
        <authorList>
            <person name="Melie T."/>
            <person name="Pirro S."/>
            <person name="Miller A.N."/>
            <person name="Quandt A."/>
        </authorList>
    </citation>
    <scope>NUCLEOTIDE SEQUENCE</scope>
    <source>
        <strain evidence="2">GBOQ0MN5Z8</strain>
    </source>
</reference>